<proteinExistence type="predicted"/>
<evidence type="ECO:0000313" key="3">
    <source>
        <dbReference type="Proteomes" id="UP001221757"/>
    </source>
</evidence>
<sequence>MSPSVSEDWRQKTGKSALRNEQTIRHQPLFSVVDKGCEEPLDNKFHPPEKGKKSGDRTRTVIMGTAALRRQSCVARQIQIDHSAQAGPIAYHRGGSGGREAHTSAADGEGAYPQIRPAETHEGRGRIAADRGWRRFLRVNRQARMARVVVLSGVDLSTPVLRLAGGCSGPSLAEDGREGRKTRGLRWWQQIPSYIMPRQGHEGRHTTNREPSRRVGWPRRRSQLCQWARRRRVALIGGSGG</sequence>
<gene>
    <name evidence="2" type="ORF">B0H17DRAFT_1140330</name>
</gene>
<feature type="region of interest" description="Disordered" evidence="1">
    <location>
        <begin position="1"/>
        <end position="23"/>
    </location>
</feature>
<protein>
    <submittedName>
        <fullName evidence="2">Uncharacterized protein</fullName>
    </submittedName>
</protein>
<reference evidence="2" key="1">
    <citation type="submission" date="2023-03" db="EMBL/GenBank/DDBJ databases">
        <title>Massive genome expansion in bonnet fungi (Mycena s.s.) driven by repeated elements and novel gene families across ecological guilds.</title>
        <authorList>
            <consortium name="Lawrence Berkeley National Laboratory"/>
            <person name="Harder C.B."/>
            <person name="Miyauchi S."/>
            <person name="Viragh M."/>
            <person name="Kuo A."/>
            <person name="Thoen E."/>
            <person name="Andreopoulos B."/>
            <person name="Lu D."/>
            <person name="Skrede I."/>
            <person name="Drula E."/>
            <person name="Henrissat B."/>
            <person name="Morin E."/>
            <person name="Kohler A."/>
            <person name="Barry K."/>
            <person name="LaButti K."/>
            <person name="Morin E."/>
            <person name="Salamov A."/>
            <person name="Lipzen A."/>
            <person name="Mereny Z."/>
            <person name="Hegedus B."/>
            <person name="Baldrian P."/>
            <person name="Stursova M."/>
            <person name="Weitz H."/>
            <person name="Taylor A."/>
            <person name="Grigoriev I.V."/>
            <person name="Nagy L.G."/>
            <person name="Martin F."/>
            <person name="Kauserud H."/>
        </authorList>
    </citation>
    <scope>NUCLEOTIDE SEQUENCE</scope>
    <source>
        <strain evidence="2">CBHHK067</strain>
    </source>
</reference>
<feature type="region of interest" description="Disordered" evidence="1">
    <location>
        <begin position="89"/>
        <end position="124"/>
    </location>
</feature>
<comment type="caution">
    <text evidence="2">The sequence shown here is derived from an EMBL/GenBank/DDBJ whole genome shotgun (WGS) entry which is preliminary data.</text>
</comment>
<evidence type="ECO:0000313" key="2">
    <source>
        <dbReference type="EMBL" id="KAJ7675253.1"/>
    </source>
</evidence>
<evidence type="ECO:0000256" key="1">
    <source>
        <dbReference type="SAM" id="MobiDB-lite"/>
    </source>
</evidence>
<dbReference type="Proteomes" id="UP001221757">
    <property type="component" value="Unassembled WGS sequence"/>
</dbReference>
<dbReference type="AlphaFoldDB" id="A0AAD7D228"/>
<organism evidence="2 3">
    <name type="scientific">Mycena rosella</name>
    <name type="common">Pink bonnet</name>
    <name type="synonym">Agaricus rosellus</name>
    <dbReference type="NCBI Taxonomy" id="1033263"/>
    <lineage>
        <taxon>Eukaryota</taxon>
        <taxon>Fungi</taxon>
        <taxon>Dikarya</taxon>
        <taxon>Basidiomycota</taxon>
        <taxon>Agaricomycotina</taxon>
        <taxon>Agaricomycetes</taxon>
        <taxon>Agaricomycetidae</taxon>
        <taxon>Agaricales</taxon>
        <taxon>Marasmiineae</taxon>
        <taxon>Mycenaceae</taxon>
        <taxon>Mycena</taxon>
    </lineage>
</organism>
<keyword evidence="3" id="KW-1185">Reference proteome</keyword>
<dbReference type="EMBL" id="JARKIE010000150">
    <property type="protein sequence ID" value="KAJ7675253.1"/>
    <property type="molecule type" value="Genomic_DNA"/>
</dbReference>
<accession>A0AAD7D228</accession>
<name>A0AAD7D228_MYCRO</name>